<evidence type="ECO:0000313" key="3">
    <source>
        <dbReference type="Proteomes" id="UP000000271"/>
    </source>
</evidence>
<dbReference type="Gene3D" id="3.40.630.30">
    <property type="match status" value="1"/>
</dbReference>
<dbReference type="OrthoDB" id="5292888at2"/>
<name>D6XZ17_BACIE</name>
<dbReference type="Proteomes" id="UP000000271">
    <property type="component" value="Chromosome"/>
</dbReference>
<dbReference type="GO" id="GO:0016747">
    <property type="term" value="F:acyltransferase activity, transferring groups other than amino-acyl groups"/>
    <property type="evidence" value="ECO:0007669"/>
    <property type="project" value="InterPro"/>
</dbReference>
<dbReference type="RefSeq" id="WP_013173715.1">
    <property type="nucleotide sequence ID" value="NC_014219.1"/>
</dbReference>
<keyword evidence="3" id="KW-1185">Reference proteome</keyword>
<dbReference type="EMBL" id="CP001791">
    <property type="protein sequence ID" value="ADI00302.1"/>
    <property type="molecule type" value="Genomic_DNA"/>
</dbReference>
<dbReference type="AlphaFoldDB" id="D6XZ17"/>
<reference evidence="2" key="1">
    <citation type="submission" date="2009-10" db="EMBL/GenBank/DDBJ databases">
        <title>Complete sequence of Bacillus selenitireducens MLS10.</title>
        <authorList>
            <consortium name="US DOE Joint Genome Institute"/>
            <person name="Lucas S."/>
            <person name="Copeland A."/>
            <person name="Lapidus A."/>
            <person name="Glavina del Rio T."/>
            <person name="Dalin E."/>
            <person name="Tice H."/>
            <person name="Bruce D."/>
            <person name="Goodwin L."/>
            <person name="Pitluck S."/>
            <person name="Sims D."/>
            <person name="Brettin T."/>
            <person name="Detter J.C."/>
            <person name="Han C."/>
            <person name="Larimer F."/>
            <person name="Land M."/>
            <person name="Hauser L."/>
            <person name="Kyrpides N."/>
            <person name="Ovchinnikova G."/>
            <person name="Stolz J."/>
        </authorList>
    </citation>
    <scope>NUCLEOTIDE SEQUENCE [LARGE SCALE GENOMIC DNA]</scope>
    <source>
        <strain evidence="2">MLS10</strain>
    </source>
</reference>
<dbReference type="STRING" id="439292.Bsel_2811"/>
<dbReference type="eggNOG" id="COG1247">
    <property type="taxonomic scope" value="Bacteria"/>
</dbReference>
<organism evidence="2 3">
    <name type="scientific">Bacillus selenitireducens (strain ATCC 700615 / DSM 15326 / MLS10)</name>
    <dbReference type="NCBI Taxonomy" id="439292"/>
    <lineage>
        <taxon>Bacteria</taxon>
        <taxon>Bacillati</taxon>
        <taxon>Bacillota</taxon>
        <taxon>Bacilli</taxon>
        <taxon>Bacillales</taxon>
        <taxon>Bacillaceae</taxon>
        <taxon>Salisediminibacterium</taxon>
    </lineage>
</organism>
<gene>
    <name evidence="2" type="ordered locus">Bsel_2811</name>
</gene>
<dbReference type="PROSITE" id="PS51186">
    <property type="entry name" value="GNAT"/>
    <property type="match status" value="1"/>
</dbReference>
<evidence type="ECO:0000259" key="1">
    <source>
        <dbReference type="PROSITE" id="PS51186"/>
    </source>
</evidence>
<dbReference type="Pfam" id="PF00583">
    <property type="entry name" value="Acetyltransf_1"/>
    <property type="match status" value="1"/>
</dbReference>
<dbReference type="InterPro" id="IPR000182">
    <property type="entry name" value="GNAT_dom"/>
</dbReference>
<dbReference type="InterPro" id="IPR016181">
    <property type="entry name" value="Acyl_CoA_acyltransferase"/>
</dbReference>
<dbReference type="CDD" id="cd04301">
    <property type="entry name" value="NAT_SF"/>
    <property type="match status" value="1"/>
</dbReference>
<dbReference type="KEGG" id="bse:Bsel_2811"/>
<proteinExistence type="predicted"/>
<sequence>MFTIRQAKMTDVSGVTKVQVENWKHTYEGIFPQDFLDTFTYKSRLERWELTFQKAIEGGSMTHVAVNGSDEIIGFSLAGTMRDATLRMRYTSELYGLYVHPVYQGQGVGKALLAASASYMRSLHHERMGLWVLKENPYHPFFLNLGAEQMYNKSVEIGGAAFENLAFGFEDLDSLIEKLTDTASR</sequence>
<evidence type="ECO:0000313" key="2">
    <source>
        <dbReference type="EMBL" id="ADI00302.1"/>
    </source>
</evidence>
<accession>D6XZ17</accession>
<dbReference type="HOGENOM" id="CLU_013985_18_2_9"/>
<dbReference type="SUPFAM" id="SSF55729">
    <property type="entry name" value="Acyl-CoA N-acyltransferases (Nat)"/>
    <property type="match status" value="1"/>
</dbReference>
<protein>
    <submittedName>
        <fullName evidence="2">GCN5-related N-acetyltransferase</fullName>
    </submittedName>
</protein>
<feature type="domain" description="N-acetyltransferase" evidence="1">
    <location>
        <begin position="2"/>
        <end position="185"/>
    </location>
</feature>